<dbReference type="InterPro" id="IPR010617">
    <property type="entry name" value="TMEM175-like"/>
</dbReference>
<dbReference type="PANTHER" id="PTHR31462">
    <property type="entry name" value="ENDOSOMAL/LYSOSOMAL POTASSIUM CHANNEL TMEM175"/>
    <property type="match status" value="1"/>
</dbReference>
<evidence type="ECO:0000256" key="9">
    <source>
        <dbReference type="ARBA" id="ARBA00023065"/>
    </source>
</evidence>
<evidence type="ECO:0000256" key="2">
    <source>
        <dbReference type="ARBA" id="ARBA00006920"/>
    </source>
</evidence>
<dbReference type="EMBL" id="JAAGWY010000001">
    <property type="protein sequence ID" value="NEN05170.1"/>
    <property type="molecule type" value="Genomic_DNA"/>
</dbReference>
<keyword evidence="3" id="KW-0813">Transport</keyword>
<keyword evidence="8 13" id="KW-1133">Transmembrane helix</keyword>
<dbReference type="GO" id="GO:0016020">
    <property type="term" value="C:membrane"/>
    <property type="evidence" value="ECO:0007669"/>
    <property type="project" value="UniProtKB-SubCell"/>
</dbReference>
<proteinExistence type="inferred from homology"/>
<feature type="transmembrane region" description="Helical" evidence="13">
    <location>
        <begin position="93"/>
        <end position="114"/>
    </location>
</feature>
<comment type="similarity">
    <text evidence="2">Belongs to the TMEM175 family.</text>
</comment>
<dbReference type="GO" id="GO:0005267">
    <property type="term" value="F:potassium channel activity"/>
    <property type="evidence" value="ECO:0007669"/>
    <property type="project" value="UniProtKB-KW"/>
</dbReference>
<evidence type="ECO:0000256" key="10">
    <source>
        <dbReference type="ARBA" id="ARBA00023136"/>
    </source>
</evidence>
<evidence type="ECO:0000256" key="4">
    <source>
        <dbReference type="ARBA" id="ARBA00022538"/>
    </source>
</evidence>
<feature type="transmembrane region" description="Helical" evidence="13">
    <location>
        <begin position="53"/>
        <end position="72"/>
    </location>
</feature>
<evidence type="ECO:0000256" key="3">
    <source>
        <dbReference type="ARBA" id="ARBA00022448"/>
    </source>
</evidence>
<organism evidence="14 15">
    <name type="scientific">Leifsonia tongyongensis</name>
    <dbReference type="NCBI Taxonomy" id="1268043"/>
    <lineage>
        <taxon>Bacteria</taxon>
        <taxon>Bacillati</taxon>
        <taxon>Actinomycetota</taxon>
        <taxon>Actinomycetes</taxon>
        <taxon>Micrococcales</taxon>
        <taxon>Microbacteriaceae</taxon>
        <taxon>Leifsonia</taxon>
    </lineage>
</organism>
<keyword evidence="11" id="KW-0407">Ion channel</keyword>
<keyword evidence="10 13" id="KW-0472">Membrane</keyword>
<dbReference type="PANTHER" id="PTHR31462:SF5">
    <property type="entry name" value="ENDOSOMAL_LYSOSOMAL PROTON CHANNEL TMEM175"/>
    <property type="match status" value="1"/>
</dbReference>
<comment type="subcellular location">
    <subcellularLocation>
        <location evidence="1">Membrane</location>
        <topology evidence="1">Multi-pass membrane protein</topology>
    </subcellularLocation>
</comment>
<evidence type="ECO:0000313" key="15">
    <source>
        <dbReference type="Proteomes" id="UP000474967"/>
    </source>
</evidence>
<keyword evidence="5 13" id="KW-0812">Transmembrane</keyword>
<dbReference type="RefSeq" id="WP_163288334.1">
    <property type="nucleotide sequence ID" value="NZ_JAAGWY010000001.1"/>
</dbReference>
<evidence type="ECO:0000256" key="7">
    <source>
        <dbReference type="ARBA" id="ARBA00022958"/>
    </source>
</evidence>
<keyword evidence="7" id="KW-0630">Potassium</keyword>
<name>A0A6L9XUU5_9MICO</name>
<feature type="transmembrane region" description="Helical" evidence="13">
    <location>
        <begin position="154"/>
        <end position="175"/>
    </location>
</feature>
<keyword evidence="6" id="KW-0631">Potassium channel</keyword>
<evidence type="ECO:0000256" key="6">
    <source>
        <dbReference type="ARBA" id="ARBA00022826"/>
    </source>
</evidence>
<protein>
    <submittedName>
        <fullName evidence="14">DUF1211 domain-containing protein</fullName>
    </submittedName>
</protein>
<keyword evidence="9" id="KW-0406">Ion transport</keyword>
<feature type="transmembrane region" description="Helical" evidence="13">
    <location>
        <begin position="120"/>
        <end position="142"/>
    </location>
</feature>
<feature type="transmembrane region" description="Helical" evidence="13">
    <location>
        <begin position="12"/>
        <end position="33"/>
    </location>
</feature>
<dbReference type="GO" id="GO:0015252">
    <property type="term" value="F:proton channel activity"/>
    <property type="evidence" value="ECO:0007669"/>
    <property type="project" value="InterPro"/>
</dbReference>
<reference evidence="14 15" key="1">
    <citation type="journal article" date="2014" name="J. Microbiol.">
        <title>Diaminobutyricibacter tongyongensis gen. nov., sp. nov. and Homoserinibacter gongjuensis gen. nov., sp. nov. belong to the family Microbacteriaceae.</title>
        <authorList>
            <person name="Kim S.J."/>
            <person name="Ahn J.H."/>
            <person name="Weon H.Y."/>
            <person name="Hamada M."/>
            <person name="Suzuki K."/>
            <person name="Kwon S.W."/>
        </authorList>
    </citation>
    <scope>NUCLEOTIDE SEQUENCE [LARGE SCALE GENOMIC DNA]</scope>
    <source>
        <strain evidence="14 15">NBRC 108724</strain>
    </source>
</reference>
<dbReference type="AlphaFoldDB" id="A0A6L9XUU5"/>
<evidence type="ECO:0000313" key="14">
    <source>
        <dbReference type="EMBL" id="NEN05170.1"/>
    </source>
</evidence>
<gene>
    <name evidence="14" type="ORF">G3T36_04730</name>
</gene>
<comment type="caution">
    <text evidence="14">The sequence shown here is derived from an EMBL/GenBank/DDBJ whole genome shotgun (WGS) entry which is preliminary data.</text>
</comment>
<evidence type="ECO:0000256" key="12">
    <source>
        <dbReference type="ARBA" id="ARBA00034430"/>
    </source>
</evidence>
<evidence type="ECO:0000256" key="8">
    <source>
        <dbReference type="ARBA" id="ARBA00022989"/>
    </source>
</evidence>
<keyword evidence="4" id="KW-0633">Potassium transport</keyword>
<dbReference type="Proteomes" id="UP000474967">
    <property type="component" value="Unassembled WGS sequence"/>
</dbReference>
<evidence type="ECO:0000256" key="1">
    <source>
        <dbReference type="ARBA" id="ARBA00004141"/>
    </source>
</evidence>
<keyword evidence="15" id="KW-1185">Reference proteome</keyword>
<dbReference type="Pfam" id="PF06736">
    <property type="entry name" value="TMEM175"/>
    <property type="match status" value="1"/>
</dbReference>
<evidence type="ECO:0000256" key="11">
    <source>
        <dbReference type="ARBA" id="ARBA00023303"/>
    </source>
</evidence>
<sequence length="211" mass="22959">MASIRTSRGLDRLVNFSDAAVAIAITLLVLPLVDVATQITKQGTTVGTLFNDHWGTFLAFAISFAVIARFWVVHHQVFEFVGDYNGNLVRLNFLWLASIVFLPFVTNVLSLAPGHQPGVYALYIGTLIVTGTSMLLMEVVLIRNPGLLREGVEGGLDLSSSVIAIVLFAVALVLAVLVPSIGILSLLLLPLSGPIRLLWDRWTDRRRPSSP</sequence>
<evidence type="ECO:0000256" key="13">
    <source>
        <dbReference type="SAM" id="Phobius"/>
    </source>
</evidence>
<comment type="catalytic activity">
    <reaction evidence="12">
        <text>K(+)(in) = K(+)(out)</text>
        <dbReference type="Rhea" id="RHEA:29463"/>
        <dbReference type="ChEBI" id="CHEBI:29103"/>
    </reaction>
</comment>
<accession>A0A6L9XUU5</accession>
<evidence type="ECO:0000256" key="5">
    <source>
        <dbReference type="ARBA" id="ARBA00022692"/>
    </source>
</evidence>